<reference evidence="3 4" key="1">
    <citation type="submission" date="2019-09" db="EMBL/GenBank/DDBJ databases">
        <title>Distinct polysaccharide growth profiles of human intestinal Prevotella copri isolates.</title>
        <authorList>
            <person name="Fehlner-Peach H."/>
            <person name="Magnabosco C."/>
            <person name="Raghavan V."/>
            <person name="Scher J.U."/>
            <person name="Tett A."/>
            <person name="Cox L.M."/>
            <person name="Gottsegen C."/>
            <person name="Watters A."/>
            <person name="Wiltshire- Gordon J.D."/>
            <person name="Segata N."/>
            <person name="Bonneau R."/>
            <person name="Littman D.R."/>
        </authorList>
    </citation>
    <scope>NUCLEOTIDE SEQUENCE [LARGE SCALE GENOMIC DNA]</scope>
    <source>
        <strain evidence="3 4">BVe41219</strain>
    </source>
</reference>
<evidence type="ECO:0000259" key="1">
    <source>
        <dbReference type="Pfam" id="PF07944"/>
    </source>
</evidence>
<dbReference type="Pfam" id="PF07944">
    <property type="entry name" value="Beta-AFase-like_GH127_cat"/>
    <property type="match status" value="1"/>
</dbReference>
<proteinExistence type="predicted"/>
<dbReference type="Pfam" id="PF20736">
    <property type="entry name" value="Glyco_hydro127M"/>
    <property type="match status" value="1"/>
</dbReference>
<evidence type="ECO:0000313" key="4">
    <source>
        <dbReference type="Proteomes" id="UP000358159"/>
    </source>
</evidence>
<dbReference type="EMBL" id="VZAZ01000022">
    <property type="protein sequence ID" value="MQO55258.1"/>
    <property type="molecule type" value="Genomic_DNA"/>
</dbReference>
<dbReference type="PANTHER" id="PTHR31151:SF0">
    <property type="entry name" value="PROLINE-TRNA LIGASE (DUF1680)"/>
    <property type="match status" value="1"/>
</dbReference>
<protein>
    <recommendedName>
        <fullName evidence="5">Glycosyl hydrolase</fullName>
    </recommendedName>
</protein>
<name>A0A6A7VKZ9_9BACT</name>
<dbReference type="AlphaFoldDB" id="A0A6A7VKZ9"/>
<dbReference type="InterPro" id="IPR012878">
    <property type="entry name" value="Beta-AFase-like_GH127_cat"/>
</dbReference>
<feature type="domain" description="Non-reducing end beta-L-arabinofuranosidase-like GH127 middle" evidence="2">
    <location>
        <begin position="606"/>
        <end position="699"/>
    </location>
</feature>
<sequence>MDLKQFTLLIGVACLPGMTTAATVYRTISKVEAISVDCPEGTAPRLPNLVWVTYSDGYSEYRQVRWANAPLADEQAEADAQKHPAGSQYEIGGFVIGDETTDNGYPVKAQIKVVAEGYQTPEKEVAHTFSLADVSIDGDNRLTHNRDEALREICSWDVTQQLYNYRDTYGLSTEGYTKSDGWDSPDTKLKGHGSGHYMSAIAQAYAVATNPEQKAILRKNITRMVNELRECQEKTFVYNKELKRNWEARDFAPEAELRKMKGTWAAFDEYKKHPELYGYGYINAIPAQHCALIEMYRAYNNSDWVWAPYYSVHKQLAGLIDIATYFDDKEICDKALLIAKDMGLWVWNRMHYRTYVKQDGTQGERRAKPGNRYEMWDMYIAGEVGGMSESLARLSEMVSNPDEKAKLLEAANCFDAPKFYDPLSKNIDDIRTRHANQHIPMIIGALRSYKSNQKPYYYNLAENFWRLVQGRYMYAMGGVGNGEMFRQPYTQILSMATNGLQEGESEAYPDINETCCAYNLVKLSKDLNCYNPDNAQYLDYIERTLYNQIIGSLNPDQYQTCYQYAVGLNATKPFGNETPQSTCCGGTGSENHTKYQQSAYFANDHTLWVGLYMPTTLHWKEKGVTIKQDCLWPAQHSAIKITEGEGDFTLKLRVPYWATQGFSIKVNGKEVAKSYQPSTYVELEQKHWKVGDVVEIDMPFSKHIEYGADKLSSDVASLDGTPLKTSWVGTLMYGPLVMAGTGAQTWNQATLNIDSRLSNITVGESNGVTTGAGANLLTLKLDGKEFQPDYYRNANSTHYYRINLTDAKSKKSKKVKIDFTELNSLLNLAAEHKSDQEKWNALSQKVPEYAPWAPFGYERMQKVMAQAQELVAKGKKKVTQDELEGTTAILNRAINTMRPGNLAEMEDLRELSGLLRRAGWPDDNTSAELKEAISYGRMVQKYVTDGSGTHDMIHAAVGKLKKAMKQ</sequence>
<organism evidence="3 4">
    <name type="scientific">Segatella copri</name>
    <dbReference type="NCBI Taxonomy" id="165179"/>
    <lineage>
        <taxon>Bacteria</taxon>
        <taxon>Pseudomonadati</taxon>
        <taxon>Bacteroidota</taxon>
        <taxon>Bacteroidia</taxon>
        <taxon>Bacteroidales</taxon>
        <taxon>Prevotellaceae</taxon>
        <taxon>Segatella</taxon>
    </lineage>
</organism>
<dbReference type="InterPro" id="IPR049046">
    <property type="entry name" value="Beta-AFase-like_GH127_middle"/>
</dbReference>
<evidence type="ECO:0000313" key="3">
    <source>
        <dbReference type="EMBL" id="MQO55258.1"/>
    </source>
</evidence>
<feature type="domain" description="Non-reducing end beta-L-arabinofuranosidase-like GH127 catalytic" evidence="1">
    <location>
        <begin position="149"/>
        <end position="596"/>
    </location>
</feature>
<evidence type="ECO:0008006" key="5">
    <source>
        <dbReference type="Google" id="ProtNLM"/>
    </source>
</evidence>
<dbReference type="Proteomes" id="UP000358159">
    <property type="component" value="Unassembled WGS sequence"/>
</dbReference>
<accession>A0A6A7VKZ9</accession>
<dbReference type="PANTHER" id="PTHR31151">
    <property type="entry name" value="PROLINE-TRNA LIGASE (DUF1680)"/>
    <property type="match status" value="1"/>
</dbReference>
<gene>
    <name evidence="3" type="ORF">F7D42_05940</name>
</gene>
<evidence type="ECO:0000259" key="2">
    <source>
        <dbReference type="Pfam" id="PF20736"/>
    </source>
</evidence>
<comment type="caution">
    <text evidence="3">The sequence shown here is derived from an EMBL/GenBank/DDBJ whole genome shotgun (WGS) entry which is preliminary data.</text>
</comment>